<proteinExistence type="predicted"/>
<dbReference type="CDD" id="cd20691">
    <property type="entry name" value="CdiI_EC536-like"/>
    <property type="match status" value="1"/>
</dbReference>
<accession>A0ABX1YBX8</accession>
<dbReference type="EMBL" id="WHOB01000018">
    <property type="protein sequence ID" value="NOU78465.1"/>
    <property type="molecule type" value="Genomic_DNA"/>
</dbReference>
<reference evidence="1 2" key="1">
    <citation type="submission" date="2019-10" db="EMBL/GenBank/DDBJ databases">
        <title>Description of Paenibacillus terricola sp. nov.</title>
        <authorList>
            <person name="Carlier A."/>
            <person name="Qi S."/>
        </authorList>
    </citation>
    <scope>NUCLEOTIDE SEQUENCE [LARGE SCALE GENOMIC DNA]</scope>
    <source>
        <strain evidence="1 2">LMG 31459</strain>
    </source>
</reference>
<dbReference type="InterPro" id="IPR040547">
    <property type="entry name" value="CdiI"/>
</dbReference>
<evidence type="ECO:0000313" key="1">
    <source>
        <dbReference type="EMBL" id="NOU78465.1"/>
    </source>
</evidence>
<comment type="caution">
    <text evidence="1">The sequence shown here is derived from an EMBL/GenBank/DDBJ whole genome shotgun (WGS) entry which is preliminary data.</text>
</comment>
<protein>
    <submittedName>
        <fullName evidence="1">Uncharacterized protein</fullName>
    </submittedName>
</protein>
<name>A0ABX1YBX8_9BACL</name>
<organism evidence="1 2">
    <name type="scientific">Paenibacillus phytohabitans</name>
    <dbReference type="NCBI Taxonomy" id="2654978"/>
    <lineage>
        <taxon>Bacteria</taxon>
        <taxon>Bacillati</taxon>
        <taxon>Bacillota</taxon>
        <taxon>Bacilli</taxon>
        <taxon>Bacillales</taxon>
        <taxon>Paenibacillaceae</taxon>
        <taxon>Paenibacillus</taxon>
    </lineage>
</organism>
<dbReference type="RefSeq" id="WP_171716533.1">
    <property type="nucleotide sequence ID" value="NZ_WHOB01000018.1"/>
</dbReference>
<dbReference type="Pfam" id="PF18616">
    <property type="entry name" value="CdiI_3"/>
    <property type="match status" value="1"/>
</dbReference>
<evidence type="ECO:0000313" key="2">
    <source>
        <dbReference type="Proteomes" id="UP000596857"/>
    </source>
</evidence>
<keyword evidence="2" id="KW-1185">Reference proteome</keyword>
<gene>
    <name evidence="1" type="ORF">GC101_06175</name>
</gene>
<dbReference type="Proteomes" id="UP000596857">
    <property type="component" value="Unassembled WGS sequence"/>
</dbReference>
<sequence length="157" mass="18421">MNGNLEELTIDDISKLEGLTEVFEVDEDVPLSVWYNSIRKVKLKDLNHGDVAKLIRQSMHLKYVIPEALNRLRINPLAGYLGDGEILEAIAQVNEEEWDENFIVKSMINSFVEDFLHLIKTNELNFPEDKEIYSDQEREEYHQLLLRIKKALRKSRH</sequence>